<keyword evidence="3" id="KW-1185">Reference proteome</keyword>
<sequence length="69" mass="7743">MTLRLQAKNKGRQAPMIGKTGLKRKQPDRRLHTGPFGDSMESCRPPHTEGKAVKRIKTKEALLNYGKGK</sequence>
<evidence type="ECO:0000313" key="3">
    <source>
        <dbReference type="Proteomes" id="UP000220611"/>
    </source>
</evidence>
<evidence type="ECO:0000313" key="2">
    <source>
        <dbReference type="EMBL" id="PEQ23623.1"/>
    </source>
</evidence>
<evidence type="ECO:0000256" key="1">
    <source>
        <dbReference type="SAM" id="MobiDB-lite"/>
    </source>
</evidence>
<organism evidence="2 3">
    <name type="scientific">[Clostridium] leptum DSM 753</name>
    <dbReference type="NCBI Taxonomy" id="428125"/>
    <lineage>
        <taxon>Bacteria</taxon>
        <taxon>Bacillati</taxon>
        <taxon>Bacillota</taxon>
        <taxon>Clostridia</taxon>
        <taxon>Eubacteriales</taxon>
        <taxon>Oscillospiraceae</taxon>
        <taxon>Oscillospiraceae incertae sedis</taxon>
    </lineage>
</organism>
<dbReference type="Proteomes" id="UP000220611">
    <property type="component" value="Unassembled WGS sequence"/>
</dbReference>
<gene>
    <name evidence="2" type="ORF">CH238_13030</name>
</gene>
<protein>
    <submittedName>
        <fullName evidence="2">Uncharacterized protein</fullName>
    </submittedName>
</protein>
<accession>A0A855A2Z5</accession>
<reference evidence="2 3" key="1">
    <citation type="submission" date="2017-07" db="EMBL/GenBank/DDBJ databases">
        <title>Prevalence of linear plasmids in Cutibacterium (Propionibacterium) acnes isolates obtained from prostatic tissue.</title>
        <authorList>
            <person name="Davidsson S."/>
            <person name="Carlsson J."/>
            <person name="Molling P."/>
            <person name="Andren O."/>
            <person name="Andersson S.-O."/>
            <person name="Brzuszkiewicz E."/>
            <person name="Poehlein A."/>
            <person name="Al-Zeer M."/>
            <person name="Brinkmann V."/>
            <person name="Scavenius C."/>
            <person name="Nazipi S."/>
            <person name="Soderquist B."/>
            <person name="Bruggemann H."/>
        </authorList>
    </citation>
    <scope>NUCLEOTIDE SEQUENCE [LARGE SCALE GENOMIC DNA]</scope>
    <source>
        <strain evidence="2 3">DSM 753</strain>
    </source>
</reference>
<proteinExistence type="predicted"/>
<dbReference type="AlphaFoldDB" id="A0A855A2Z5"/>
<dbReference type="EMBL" id="NOXF01000013">
    <property type="protein sequence ID" value="PEQ23623.1"/>
    <property type="molecule type" value="Genomic_DNA"/>
</dbReference>
<name>A0A855A2Z5_9FIRM</name>
<comment type="caution">
    <text evidence="2">The sequence shown here is derived from an EMBL/GenBank/DDBJ whole genome shotgun (WGS) entry which is preliminary data.</text>
</comment>
<feature type="region of interest" description="Disordered" evidence="1">
    <location>
        <begin position="1"/>
        <end position="69"/>
    </location>
</feature>